<evidence type="ECO:0000256" key="2">
    <source>
        <dbReference type="ARBA" id="ARBA00023015"/>
    </source>
</evidence>
<keyword evidence="8" id="KW-1185">Reference proteome</keyword>
<dbReference type="AlphaFoldDB" id="A0A834X247"/>
<comment type="similarity">
    <text evidence="5">Belongs to the GRAS family.</text>
</comment>
<sequence length="87" mass="9797">MKSHHFSISNADSGPEHIAHLASPHGGDAMQIENGLLLSRTSVERKKVEKMVLGGEISNIVACEGVERDEKLEKWITWCRQLVLQRY</sequence>
<accession>A0A834X247</accession>
<evidence type="ECO:0000313" key="8">
    <source>
        <dbReference type="Proteomes" id="UP000634136"/>
    </source>
</evidence>
<dbReference type="InterPro" id="IPR005202">
    <property type="entry name" value="TF_GRAS"/>
</dbReference>
<feature type="region of interest" description="Disordered" evidence="6">
    <location>
        <begin position="1"/>
        <end position="26"/>
    </location>
</feature>
<keyword evidence="2" id="KW-0805">Transcription regulation</keyword>
<comment type="subcellular location">
    <subcellularLocation>
        <location evidence="1">Nucleus</location>
    </subcellularLocation>
</comment>
<evidence type="ECO:0000256" key="1">
    <source>
        <dbReference type="ARBA" id="ARBA00004123"/>
    </source>
</evidence>
<dbReference type="Pfam" id="PF03514">
    <property type="entry name" value="GRAS"/>
    <property type="match status" value="1"/>
</dbReference>
<keyword evidence="4" id="KW-0539">Nucleus</keyword>
<reference evidence="7" key="1">
    <citation type="submission" date="2020-09" db="EMBL/GenBank/DDBJ databases">
        <title>Genome-Enabled Discovery of Anthraquinone Biosynthesis in Senna tora.</title>
        <authorList>
            <person name="Kang S.-H."/>
            <person name="Pandey R.P."/>
            <person name="Lee C.-M."/>
            <person name="Sim J.-S."/>
            <person name="Jeong J.-T."/>
            <person name="Choi B.-S."/>
            <person name="Jung M."/>
            <person name="Ginzburg D."/>
            <person name="Zhao K."/>
            <person name="Won S.Y."/>
            <person name="Oh T.-J."/>
            <person name="Yu Y."/>
            <person name="Kim N.-H."/>
            <person name="Lee O.R."/>
            <person name="Lee T.-H."/>
            <person name="Bashyal P."/>
            <person name="Kim T.-S."/>
            <person name="Lee W.-H."/>
            <person name="Kawkins C."/>
            <person name="Kim C.-K."/>
            <person name="Kim J.S."/>
            <person name="Ahn B.O."/>
            <person name="Rhee S.Y."/>
            <person name="Sohng J.K."/>
        </authorList>
    </citation>
    <scope>NUCLEOTIDE SEQUENCE</scope>
    <source>
        <tissue evidence="7">Leaf</tissue>
    </source>
</reference>
<evidence type="ECO:0000256" key="3">
    <source>
        <dbReference type="ARBA" id="ARBA00023163"/>
    </source>
</evidence>
<name>A0A834X247_9FABA</name>
<evidence type="ECO:0000256" key="5">
    <source>
        <dbReference type="PROSITE-ProRule" id="PRU01191"/>
    </source>
</evidence>
<dbReference type="GO" id="GO:0005634">
    <property type="term" value="C:nucleus"/>
    <property type="evidence" value="ECO:0007669"/>
    <property type="project" value="UniProtKB-SubCell"/>
</dbReference>
<keyword evidence="3" id="KW-0804">Transcription</keyword>
<gene>
    <name evidence="7" type="ORF">G2W53_011017</name>
</gene>
<dbReference type="PROSITE" id="PS50985">
    <property type="entry name" value="GRAS"/>
    <property type="match status" value="1"/>
</dbReference>
<evidence type="ECO:0000256" key="4">
    <source>
        <dbReference type="ARBA" id="ARBA00023242"/>
    </source>
</evidence>
<proteinExistence type="inferred from homology"/>
<comment type="caution">
    <text evidence="7">The sequence shown here is derived from an EMBL/GenBank/DDBJ whole genome shotgun (WGS) entry which is preliminary data.</text>
</comment>
<evidence type="ECO:0000313" key="7">
    <source>
        <dbReference type="EMBL" id="KAF7836158.1"/>
    </source>
</evidence>
<dbReference type="EMBL" id="JAAIUW010000004">
    <property type="protein sequence ID" value="KAF7836158.1"/>
    <property type="molecule type" value="Genomic_DNA"/>
</dbReference>
<feature type="region of interest" description="SAW" evidence="5">
    <location>
        <begin position="62"/>
        <end position="87"/>
    </location>
</feature>
<evidence type="ECO:0000256" key="6">
    <source>
        <dbReference type="SAM" id="MobiDB-lite"/>
    </source>
</evidence>
<protein>
    <submittedName>
        <fullName evidence="7">Scarecrow-like protein 3</fullName>
    </submittedName>
</protein>
<comment type="caution">
    <text evidence="5">Lacks conserved residue(s) required for the propagation of feature annotation.</text>
</comment>
<organism evidence="7 8">
    <name type="scientific">Senna tora</name>
    <dbReference type="NCBI Taxonomy" id="362788"/>
    <lineage>
        <taxon>Eukaryota</taxon>
        <taxon>Viridiplantae</taxon>
        <taxon>Streptophyta</taxon>
        <taxon>Embryophyta</taxon>
        <taxon>Tracheophyta</taxon>
        <taxon>Spermatophyta</taxon>
        <taxon>Magnoliopsida</taxon>
        <taxon>eudicotyledons</taxon>
        <taxon>Gunneridae</taxon>
        <taxon>Pentapetalae</taxon>
        <taxon>rosids</taxon>
        <taxon>fabids</taxon>
        <taxon>Fabales</taxon>
        <taxon>Fabaceae</taxon>
        <taxon>Caesalpinioideae</taxon>
        <taxon>Cassia clade</taxon>
        <taxon>Senna</taxon>
    </lineage>
</organism>
<dbReference type="Proteomes" id="UP000634136">
    <property type="component" value="Unassembled WGS sequence"/>
</dbReference>
<feature type="compositionally biased region" description="Polar residues" evidence="6">
    <location>
        <begin position="1"/>
        <end position="12"/>
    </location>
</feature>